<dbReference type="EMBL" id="NMPR01000070">
    <property type="protein sequence ID" value="KAA8631729.1"/>
    <property type="molecule type" value="Genomic_DNA"/>
</dbReference>
<evidence type="ECO:0000313" key="7">
    <source>
        <dbReference type="Proteomes" id="UP000433876"/>
    </source>
</evidence>
<keyword evidence="1" id="KW-0677">Repeat</keyword>
<accession>A0A8S8ZQM5</accession>
<feature type="repeat" description="ANK" evidence="3">
    <location>
        <begin position="462"/>
        <end position="494"/>
    </location>
</feature>
<dbReference type="SMART" id="SM00248">
    <property type="entry name" value="ANK"/>
    <property type="match status" value="6"/>
</dbReference>
<dbReference type="PROSITE" id="PS50088">
    <property type="entry name" value="ANK_REPEAT"/>
    <property type="match status" value="1"/>
</dbReference>
<evidence type="ECO:0000256" key="1">
    <source>
        <dbReference type="ARBA" id="ARBA00022737"/>
    </source>
</evidence>
<dbReference type="PANTHER" id="PTHR24123">
    <property type="entry name" value="ANKYRIN REPEAT-CONTAINING"/>
    <property type="match status" value="1"/>
</dbReference>
<dbReference type="AlphaFoldDB" id="A0A8S8ZQM5"/>
<dbReference type="InterPro" id="IPR036770">
    <property type="entry name" value="Ankyrin_rpt-contain_sf"/>
</dbReference>
<name>A0A8S8ZQM5_SORMA</name>
<gene>
    <name evidence="6" type="ORF">SMACR_07156</name>
</gene>
<feature type="compositionally biased region" description="Low complexity" evidence="5">
    <location>
        <begin position="312"/>
        <end position="325"/>
    </location>
</feature>
<evidence type="ECO:0000313" key="6">
    <source>
        <dbReference type="EMBL" id="KAA8631729.1"/>
    </source>
</evidence>
<protein>
    <recommendedName>
        <fullName evidence="8">Ankyrin repeat protein</fullName>
    </recommendedName>
</protein>
<feature type="compositionally biased region" description="Basic and acidic residues" evidence="5">
    <location>
        <begin position="569"/>
        <end position="585"/>
    </location>
</feature>
<keyword evidence="2 3" id="KW-0040">ANK repeat</keyword>
<dbReference type="PROSITE" id="PS50297">
    <property type="entry name" value="ANK_REP_REGION"/>
    <property type="match status" value="1"/>
</dbReference>
<organism evidence="6 7">
    <name type="scientific">Sordaria macrospora</name>
    <dbReference type="NCBI Taxonomy" id="5147"/>
    <lineage>
        <taxon>Eukaryota</taxon>
        <taxon>Fungi</taxon>
        <taxon>Dikarya</taxon>
        <taxon>Ascomycota</taxon>
        <taxon>Pezizomycotina</taxon>
        <taxon>Sordariomycetes</taxon>
        <taxon>Sordariomycetidae</taxon>
        <taxon>Sordariales</taxon>
        <taxon>Sordariaceae</taxon>
        <taxon>Sordaria</taxon>
    </lineage>
</organism>
<dbReference type="Proteomes" id="UP000433876">
    <property type="component" value="Unassembled WGS sequence"/>
</dbReference>
<evidence type="ECO:0000256" key="2">
    <source>
        <dbReference type="ARBA" id="ARBA00023043"/>
    </source>
</evidence>
<dbReference type="SUPFAM" id="SSF48403">
    <property type="entry name" value="Ankyrin repeat"/>
    <property type="match status" value="2"/>
</dbReference>
<dbReference type="InterPro" id="IPR002110">
    <property type="entry name" value="Ankyrin_rpt"/>
</dbReference>
<proteinExistence type="predicted"/>
<comment type="caution">
    <text evidence="6">The sequence shown here is derived from an EMBL/GenBank/DDBJ whole genome shotgun (WGS) entry which is preliminary data.</text>
</comment>
<feature type="region of interest" description="Disordered" evidence="5">
    <location>
        <begin position="312"/>
        <end position="365"/>
    </location>
</feature>
<reference evidence="6 7" key="1">
    <citation type="submission" date="2017-07" db="EMBL/GenBank/DDBJ databases">
        <title>Genome sequence of the Sordaria macrospora wild type strain R19027.</title>
        <authorList>
            <person name="Nowrousian M."/>
            <person name="Teichert I."/>
            <person name="Kueck U."/>
        </authorList>
    </citation>
    <scope>NUCLEOTIDE SEQUENCE [LARGE SCALE GENOMIC DNA]</scope>
    <source>
        <strain evidence="6 7">R19027</strain>
        <tissue evidence="6">Mycelium</tissue>
    </source>
</reference>
<evidence type="ECO:0000256" key="4">
    <source>
        <dbReference type="SAM" id="Coils"/>
    </source>
</evidence>
<dbReference type="Pfam" id="PF12796">
    <property type="entry name" value="Ank_2"/>
    <property type="match status" value="1"/>
</dbReference>
<feature type="region of interest" description="Disordered" evidence="5">
    <location>
        <begin position="562"/>
        <end position="604"/>
    </location>
</feature>
<feature type="compositionally biased region" description="Gly residues" evidence="5">
    <location>
        <begin position="326"/>
        <end position="346"/>
    </location>
</feature>
<evidence type="ECO:0008006" key="8">
    <source>
        <dbReference type="Google" id="ProtNLM"/>
    </source>
</evidence>
<dbReference type="Gene3D" id="1.25.40.20">
    <property type="entry name" value="Ankyrin repeat-containing domain"/>
    <property type="match status" value="3"/>
</dbReference>
<evidence type="ECO:0000256" key="5">
    <source>
        <dbReference type="SAM" id="MobiDB-lite"/>
    </source>
</evidence>
<dbReference type="PANTHER" id="PTHR24123:SF33">
    <property type="entry name" value="PROTEIN HOS4"/>
    <property type="match status" value="1"/>
</dbReference>
<feature type="coiled-coil region" evidence="4">
    <location>
        <begin position="704"/>
        <end position="748"/>
    </location>
</feature>
<sequence>MSETFDHRDPFYQYNDPEGSLEEKIHRWTCTGKTNDYLSEHLSHQLYSAISQENEPIVRMLLDAGVETDLVAFNNDSFSCLQTAALYGHRAIARMLWDHVGPDARFQSFQGPNTRQPYYGHGLMPSCLVIAARNGHVELVGDFLDWYDGWWHREKCMALYDAAAMWRGEVVGLLLVRISYDQDVVQVALQRAFGPRRSIWPDSLFQGPEIRPVNEEGEIRMVERLIEAGADPNRVIQDLDVRGRLSRQPSLPIHHAYNRFDLLRAQLEKGADPNLPDEHGRTVLHKIAELFDQPFLEVRRYKGFEHRVVIGTDQDGSTDTTSSDGGSSGRGGNRGRGRGMGMVRGRGIGRGRGRGVGTGRTQGIHHQRPRRFFLTDRSVLSSIYPLSSPPYIGNRPTKSKTQETNLAILHLLFQHSASPTRADTKGETPLHLLASTGSLEAFRLCLFHCEDADTAIHTLNAYGESPLHYAAAGGNEAVLSFLLDQGLDPNQASDDGWTPFLCALHPVYGKSQTVAHRIARCLLGISNNPAAMAQVVTKEGWSPMHALATPWDDSLLHFCEKSQGGSQSSKDEDKDRGEGKGEENGRSVATRSGGTGTGKTTADISASEESLLSLTQHLLSLGAAVDPHAEWLRYRAADATRLYGRWGGRMRISTISAAGRATVDDHHKLGLSPCADEELTPWWWARVTEVSAVEEVLARFLEVREAMEKNLDMAAGDMEQMEISGQIFAEALTRREMERMEVEEMEKKVTRGPQPVALVHSGVCWPNGEVRY</sequence>
<evidence type="ECO:0000256" key="3">
    <source>
        <dbReference type="PROSITE-ProRule" id="PRU00023"/>
    </source>
</evidence>
<keyword evidence="4" id="KW-0175">Coiled coil</keyword>
<dbReference type="VEuPathDB" id="FungiDB:SMAC_07156"/>
<dbReference type="InterPro" id="IPR051165">
    <property type="entry name" value="Multifunctional_ANK_Repeat"/>
</dbReference>